<evidence type="ECO:0000313" key="1">
    <source>
        <dbReference type="EMBL" id="KAI8527107.1"/>
    </source>
</evidence>
<keyword evidence="2" id="KW-1185">Reference proteome</keyword>
<evidence type="ECO:0000313" key="2">
    <source>
        <dbReference type="Proteomes" id="UP001062846"/>
    </source>
</evidence>
<gene>
    <name evidence="1" type="ORF">RHMOL_Rhmol12G0050300</name>
</gene>
<organism evidence="1 2">
    <name type="scientific">Rhododendron molle</name>
    <name type="common">Chinese azalea</name>
    <name type="synonym">Azalea mollis</name>
    <dbReference type="NCBI Taxonomy" id="49168"/>
    <lineage>
        <taxon>Eukaryota</taxon>
        <taxon>Viridiplantae</taxon>
        <taxon>Streptophyta</taxon>
        <taxon>Embryophyta</taxon>
        <taxon>Tracheophyta</taxon>
        <taxon>Spermatophyta</taxon>
        <taxon>Magnoliopsida</taxon>
        <taxon>eudicotyledons</taxon>
        <taxon>Gunneridae</taxon>
        <taxon>Pentapetalae</taxon>
        <taxon>asterids</taxon>
        <taxon>Ericales</taxon>
        <taxon>Ericaceae</taxon>
        <taxon>Ericoideae</taxon>
        <taxon>Rhodoreae</taxon>
        <taxon>Rhododendron</taxon>
    </lineage>
</organism>
<reference evidence="1" key="1">
    <citation type="submission" date="2022-02" db="EMBL/GenBank/DDBJ databases">
        <title>Plant Genome Project.</title>
        <authorList>
            <person name="Zhang R.-G."/>
        </authorList>
    </citation>
    <scope>NUCLEOTIDE SEQUENCE</scope>
    <source>
        <strain evidence="1">AT1</strain>
    </source>
</reference>
<comment type="caution">
    <text evidence="1">The sequence shown here is derived from an EMBL/GenBank/DDBJ whole genome shotgun (WGS) entry which is preliminary data.</text>
</comment>
<accession>A0ACC0LEW1</accession>
<name>A0ACC0LEW1_RHOML</name>
<dbReference type="EMBL" id="CM046399">
    <property type="protein sequence ID" value="KAI8527107.1"/>
    <property type="molecule type" value="Genomic_DNA"/>
</dbReference>
<proteinExistence type="predicted"/>
<sequence length="170" mass="18657">MVRAALVNVRAVTSDINVTSIQRSLASSSSLSKELILRSESATESESLDSEIERLIRHFGCNCRTGRMSNPNIVDPNDESWLEMPLNITPLQAIGPDPQVIDIEDDSPDEASVALAESEDAEETQANEADEADEANEDVDEIAEGGDSRRGRRRCRRGRNCGRVFESCCC</sequence>
<dbReference type="Proteomes" id="UP001062846">
    <property type="component" value="Chromosome 12"/>
</dbReference>
<protein>
    <submittedName>
        <fullName evidence="1">Uncharacterized protein</fullName>
    </submittedName>
</protein>